<protein>
    <submittedName>
        <fullName evidence="2">LysM domain protein</fullName>
    </submittedName>
</protein>
<name>G6B097_9BACT</name>
<proteinExistence type="predicted"/>
<dbReference type="Gene3D" id="3.10.350.10">
    <property type="entry name" value="LysM domain"/>
    <property type="match status" value="1"/>
</dbReference>
<dbReference type="PATRIC" id="fig|1002367.3.peg.1869"/>
<comment type="caution">
    <text evidence="2">The sequence shown here is derived from an EMBL/GenBank/DDBJ whole genome shotgun (WGS) entry which is preliminary data.</text>
</comment>
<dbReference type="CDD" id="cd00118">
    <property type="entry name" value="LysM"/>
    <property type="match status" value="1"/>
</dbReference>
<dbReference type="Gene3D" id="3.40.50.2300">
    <property type="match status" value="1"/>
</dbReference>
<dbReference type="HOGENOM" id="CLU_028261_1_0_10"/>
<dbReference type="AlphaFoldDB" id="G6B097"/>
<accession>G6B097</accession>
<feature type="domain" description="LysM" evidence="1">
    <location>
        <begin position="52"/>
        <end position="98"/>
    </location>
</feature>
<dbReference type="eggNOG" id="COG1388">
    <property type="taxonomic scope" value="Bacteria"/>
</dbReference>
<dbReference type="Proteomes" id="UP000004407">
    <property type="component" value="Unassembled WGS sequence"/>
</dbReference>
<evidence type="ECO:0000313" key="3">
    <source>
        <dbReference type="Proteomes" id="UP000004407"/>
    </source>
</evidence>
<reference evidence="2 3" key="1">
    <citation type="submission" date="2011-08" db="EMBL/GenBank/DDBJ databases">
        <authorList>
            <person name="Weinstock G."/>
            <person name="Sodergren E."/>
            <person name="Clifton S."/>
            <person name="Fulton L."/>
            <person name="Fulton B."/>
            <person name="Courtney L."/>
            <person name="Fronick C."/>
            <person name="Harrison M."/>
            <person name="Strong C."/>
            <person name="Farmer C."/>
            <person name="Delahaunty K."/>
            <person name="Markovic C."/>
            <person name="Hall O."/>
            <person name="Minx P."/>
            <person name="Tomlinson C."/>
            <person name="Mitreva M."/>
            <person name="Hou S."/>
            <person name="Chen J."/>
            <person name="Wollam A."/>
            <person name="Pepin K.H."/>
            <person name="Johnson M."/>
            <person name="Bhonagiri V."/>
            <person name="Zhang X."/>
            <person name="Suruliraj S."/>
            <person name="Warren W."/>
            <person name="Chinwalla A."/>
            <person name="Mardis E.R."/>
            <person name="Wilson R.K."/>
        </authorList>
    </citation>
    <scope>NUCLEOTIDE SEQUENCE [LARGE SCALE GENOMIC DNA]</scope>
    <source>
        <strain evidence="2 3">DSM 18206</strain>
    </source>
</reference>
<dbReference type="PROSITE" id="PS51782">
    <property type="entry name" value="LYSM"/>
    <property type="match status" value="1"/>
</dbReference>
<dbReference type="InterPro" id="IPR018392">
    <property type="entry name" value="LysM"/>
</dbReference>
<dbReference type="Pfam" id="PF01476">
    <property type="entry name" value="LysM"/>
    <property type="match status" value="1"/>
</dbReference>
<dbReference type="SUPFAM" id="SSF53822">
    <property type="entry name" value="Periplasmic binding protein-like I"/>
    <property type="match status" value="1"/>
</dbReference>
<evidence type="ECO:0000259" key="1">
    <source>
        <dbReference type="PROSITE" id="PS51782"/>
    </source>
</evidence>
<dbReference type="SUPFAM" id="SSF54106">
    <property type="entry name" value="LysM domain"/>
    <property type="match status" value="1"/>
</dbReference>
<organism evidence="2 3">
    <name type="scientific">Leyella stercorea DSM 18206</name>
    <dbReference type="NCBI Taxonomy" id="1002367"/>
    <lineage>
        <taxon>Bacteria</taxon>
        <taxon>Pseudomonadati</taxon>
        <taxon>Bacteroidota</taxon>
        <taxon>Bacteroidia</taxon>
        <taxon>Bacteroidales</taxon>
        <taxon>Prevotellaceae</taxon>
        <taxon>Leyella</taxon>
    </lineage>
</organism>
<sequence>MNKDFCKQYILCTFAMLIKQNIEMRRSIRILFLLCAWLLASSVVAQTAKWQDLYKVKKKDTIYGIAHKYNITIEELMQANPDMQKSDYVLKKGEQLLIPFSKQVQRAATTTAPASTATRQRVANTVNVGVMLPLHNVDGDGQRMTEYYRGVLMACDSLRSQGINTNIFAWNLYKDADVSPVLADANAKNCDLIFGPLYTKQVKPIADFCRKHGIRLVIPFSINGGDVETNDHIFQVYQSKVLTAELSANAFMNRFKDAHPVFVDCNDSTSDKGIFTSELRKRLEAAGLSYNITNLKSSPEMFAKAFSAVKQNVVILNTGRSPQLNSTLAKLNVLRATFPNVRIALFGYNEWLMYKRVYQDYYYKYEAYIPTAYVYNEYAPATANLERSYRQWFKSDMRQALPRFALTGYDQAQFFIRGINKYGAKFEGTQQQNTYTPLQTPLKFKRVSNGGMQNNSFILLHYKPNRTIETISY</sequence>
<evidence type="ECO:0000313" key="2">
    <source>
        <dbReference type="EMBL" id="EHJ37823.1"/>
    </source>
</evidence>
<gene>
    <name evidence="2" type="ORF">HMPREF0673_02315</name>
</gene>
<dbReference type="EMBL" id="AFZZ01000197">
    <property type="protein sequence ID" value="EHJ37823.1"/>
    <property type="molecule type" value="Genomic_DNA"/>
</dbReference>
<dbReference type="SMART" id="SM00257">
    <property type="entry name" value="LysM"/>
    <property type="match status" value="1"/>
</dbReference>
<dbReference type="InterPro" id="IPR036779">
    <property type="entry name" value="LysM_dom_sf"/>
</dbReference>
<dbReference type="InterPro" id="IPR028082">
    <property type="entry name" value="Peripla_BP_I"/>
</dbReference>